<evidence type="ECO:0000313" key="6">
    <source>
        <dbReference type="Proteomes" id="UP000295722"/>
    </source>
</evidence>
<dbReference type="InterPro" id="IPR002880">
    <property type="entry name" value="Pyrv_Fd/Flavodoxin_OxRdtase_N"/>
</dbReference>
<dbReference type="SUPFAM" id="SSF52518">
    <property type="entry name" value="Thiamin diphosphate-binding fold (THDP-binding)"/>
    <property type="match status" value="2"/>
</dbReference>
<dbReference type="NCBIfam" id="NF009588">
    <property type="entry name" value="PRK13029.1"/>
    <property type="match status" value="1"/>
</dbReference>
<dbReference type="NCBIfam" id="NF009589">
    <property type="entry name" value="PRK13030.1"/>
    <property type="match status" value="1"/>
</dbReference>
<feature type="domain" description="DUF6537" evidence="4">
    <location>
        <begin position="955"/>
        <end position="1153"/>
    </location>
</feature>
<dbReference type="PANTHER" id="PTHR48084:SF3">
    <property type="entry name" value="SUBUNIT OF PYRUVATE:FLAVODOXIN OXIDOREDUCTASE"/>
    <property type="match status" value="1"/>
</dbReference>
<reference evidence="5 6" key="1">
    <citation type="submission" date="2019-03" db="EMBL/GenBank/DDBJ databases">
        <title>Paraburkholderia sp. 4M-K11, isolated from subtropical forest soil.</title>
        <authorList>
            <person name="Gao Z.-H."/>
            <person name="Qiu L.-H."/>
        </authorList>
    </citation>
    <scope>NUCLEOTIDE SEQUENCE [LARGE SCALE GENOMIC DNA]</scope>
    <source>
        <strain evidence="5 6">4M-K11</strain>
    </source>
</reference>
<keyword evidence="1" id="KW-0560">Oxidoreductase</keyword>
<dbReference type="InterPro" id="IPR051457">
    <property type="entry name" value="2-oxoacid:Fd_oxidoreductase"/>
</dbReference>
<sequence length="1179" mass="127542">MSKVANTEAGVGTIDKAVSVQEGGVAKQRIFMTGIQALVRLPMLQRDLDRARGLNTAGLISGYRGSPLGAYDQQLWKASKQLAEHDVVFQPGLNEDLAATALWGAQMHRSFGDTRVDGVFGIWYGKGPGVDRTGDVFRSANVLGTSPLGGVLAVSGDDHAAQSSMYPHQTDGIFHAASIPVLQPASVQEVIEYGLAGIELSRFSGLWVALKTIAEVVETAATVELGSLPVFEQPKDFPIPSHGLNWDPRIAWPSQRAEFERRLIEERIPAARAWARANRLDRIIVDAPVRRLGIVTVGKAHQDMMQAFGDLSLTMEELRLLGISVYKVAMSWPLDTESALAFTNGHDEVFVVEEKRSNVEIQIKEALFHSSSEKRPRVTGKTDESGTALLPEVSEFSARRVARALLGRMLAAGIDAQRTSERLVALDGAVKPGAATVIPIRKPYFCSGCPHNTSTRTPDGSISGGGIGCHIMALSQPELKTTTFSQMGGEGAQWIGAAPFSTTSHIFQNLGDGTYQHSGLLAIRAAVAAQTNITFKILYNDAVAMTGGQTAEGLIDPLRITRQLLDEGVSRIALVSDDPARWERNTGLARGTRVHHRDELDTVQRELREVPGVTAIVYEQTCAAEKRRRRKRGEFPDPDRRLFINHRVCEGCGDCSVQSNCIAVEPLDTPLGRKRAINQSACNTDFSCAKGFCPSFVEIEGAQLRKPDSGRLKALEMELFGRVPDPRVCAVSQPFNIYITGIGGSGVLTMGALIGGAAHADGHAATVLDFTGLAQKNGAVVSQVRIAASASELPSARIGEDAVDLLLGADLVVAAAADTLQRLSAGRTAAVVNLARLPTADGLHDRDASLPIGLMRDRVEQRCTSSFHAFDAGALAQALFGDVLPTHTLMLGYAWQLGLVPLTRTAIERAIELNGAAVELNKRAFNWGRVAASEPGELDAIEAVEDDRTVAPRTLDELIEHRASELTEYQNAAYAHRYRSLVALARRAEAQAMPGSEAFTTAVAKSAYRLMAYKDEYEVARLYSSADFRASLSSRFSSTRKLSLWLAPPVLSRIDPQTGHPKKRRFGPWIFPVLGVLARLRGLRGTPADVFGYSGERRAERRLVAEYFADIEQLCARLATVDRMCAVEYASLPEQIRGFGPVKAEAMEAHATQRAILLHQMSTGTSGVGSTVNASRETV</sequence>
<dbReference type="InterPro" id="IPR002869">
    <property type="entry name" value="Pyrv_flavodox_OxRed_cen"/>
</dbReference>
<dbReference type="GO" id="GO:0044281">
    <property type="term" value="P:small molecule metabolic process"/>
    <property type="evidence" value="ECO:0007669"/>
    <property type="project" value="UniProtKB-ARBA"/>
</dbReference>
<protein>
    <submittedName>
        <fullName evidence="5">Indolepyruvate ferredoxin oxidoreductase family protein</fullName>
    </submittedName>
</protein>
<feature type="domain" description="Thiamine pyrophosphate enzyme TPP-binding" evidence="3">
    <location>
        <begin position="466"/>
        <end position="609"/>
    </location>
</feature>
<accession>A0A4R5M6J6</accession>
<dbReference type="Pfam" id="PF01558">
    <property type="entry name" value="POR"/>
    <property type="match status" value="1"/>
</dbReference>
<dbReference type="GO" id="GO:0045333">
    <property type="term" value="P:cellular respiration"/>
    <property type="evidence" value="ECO:0007669"/>
    <property type="project" value="UniProtKB-ARBA"/>
</dbReference>
<dbReference type="Gene3D" id="3.40.50.970">
    <property type="match status" value="2"/>
</dbReference>
<evidence type="ECO:0000313" key="5">
    <source>
        <dbReference type="EMBL" id="TDG21748.1"/>
    </source>
</evidence>
<dbReference type="Gene3D" id="3.40.920.10">
    <property type="entry name" value="Pyruvate-ferredoxin oxidoreductase, PFOR, domain III"/>
    <property type="match status" value="1"/>
</dbReference>
<evidence type="ECO:0000256" key="1">
    <source>
        <dbReference type="ARBA" id="ARBA00023002"/>
    </source>
</evidence>
<dbReference type="PANTHER" id="PTHR48084">
    <property type="entry name" value="2-OXOGLUTARATE OXIDOREDUCTASE SUBUNIT KORB-RELATED"/>
    <property type="match status" value="1"/>
</dbReference>
<dbReference type="EMBL" id="SMRP01000010">
    <property type="protein sequence ID" value="TDG21748.1"/>
    <property type="molecule type" value="Genomic_DNA"/>
</dbReference>
<proteinExistence type="predicted"/>
<evidence type="ECO:0000259" key="3">
    <source>
        <dbReference type="Pfam" id="PF02775"/>
    </source>
</evidence>
<dbReference type="InterPro" id="IPR011766">
    <property type="entry name" value="TPP_enzyme_TPP-bd"/>
</dbReference>
<dbReference type="InterPro" id="IPR019752">
    <property type="entry name" value="Pyrv/ketoisovalerate_OxRed_cat"/>
</dbReference>
<dbReference type="GO" id="GO:0030976">
    <property type="term" value="F:thiamine pyrophosphate binding"/>
    <property type="evidence" value="ECO:0007669"/>
    <property type="project" value="InterPro"/>
</dbReference>
<dbReference type="OrthoDB" id="9803617at2"/>
<dbReference type="InterPro" id="IPR046667">
    <property type="entry name" value="DUF6537"/>
</dbReference>
<evidence type="ECO:0000259" key="2">
    <source>
        <dbReference type="Pfam" id="PF01558"/>
    </source>
</evidence>
<keyword evidence="5" id="KW-0670">Pyruvate</keyword>
<dbReference type="AlphaFoldDB" id="A0A4R5M6J6"/>
<gene>
    <name evidence="5" type="ORF">EYW47_20500</name>
</gene>
<feature type="domain" description="Pyruvate/ketoisovalerate oxidoreductase catalytic" evidence="2">
    <location>
        <begin position="743"/>
        <end position="928"/>
    </location>
</feature>
<dbReference type="Pfam" id="PF20169">
    <property type="entry name" value="DUF6537"/>
    <property type="match status" value="1"/>
</dbReference>
<comment type="caution">
    <text evidence="5">The sequence shown here is derived from an EMBL/GenBank/DDBJ whole genome shotgun (WGS) entry which is preliminary data.</text>
</comment>
<evidence type="ECO:0000259" key="4">
    <source>
        <dbReference type="Pfam" id="PF20169"/>
    </source>
</evidence>
<organism evidence="5 6">
    <name type="scientific">Paraburkholderia silviterrae</name>
    <dbReference type="NCBI Taxonomy" id="2528715"/>
    <lineage>
        <taxon>Bacteria</taxon>
        <taxon>Pseudomonadati</taxon>
        <taxon>Pseudomonadota</taxon>
        <taxon>Betaproteobacteria</taxon>
        <taxon>Burkholderiales</taxon>
        <taxon>Burkholderiaceae</taxon>
        <taxon>Paraburkholderia</taxon>
    </lineage>
</organism>
<name>A0A4R5M6J6_9BURK</name>
<dbReference type="GO" id="GO:0016625">
    <property type="term" value="F:oxidoreductase activity, acting on the aldehyde or oxo group of donors, iron-sulfur protein as acceptor"/>
    <property type="evidence" value="ECO:0007669"/>
    <property type="project" value="UniProtKB-ARBA"/>
</dbReference>
<dbReference type="Proteomes" id="UP000295722">
    <property type="component" value="Unassembled WGS sequence"/>
</dbReference>
<keyword evidence="6" id="KW-1185">Reference proteome</keyword>
<dbReference type="SUPFAM" id="SSF53323">
    <property type="entry name" value="Pyruvate-ferredoxin oxidoreductase, PFOR, domain III"/>
    <property type="match status" value="1"/>
</dbReference>
<dbReference type="CDD" id="cd07034">
    <property type="entry name" value="TPP_PYR_PFOR_IOR-alpha_like"/>
    <property type="match status" value="1"/>
</dbReference>
<dbReference type="InterPro" id="IPR029061">
    <property type="entry name" value="THDP-binding"/>
</dbReference>
<dbReference type="Pfam" id="PF02775">
    <property type="entry name" value="TPP_enzyme_C"/>
    <property type="match status" value="1"/>
</dbReference>